<dbReference type="GO" id="GO:0016491">
    <property type="term" value="F:oxidoreductase activity"/>
    <property type="evidence" value="ECO:0007669"/>
    <property type="project" value="InterPro"/>
</dbReference>
<reference evidence="4" key="1">
    <citation type="submission" date="2020-02" db="EMBL/GenBank/DDBJ databases">
        <authorList>
            <person name="Meier V. D."/>
        </authorList>
    </citation>
    <scope>NUCLEOTIDE SEQUENCE</scope>
    <source>
        <strain evidence="4">AVDCRST_MAG41</strain>
    </source>
</reference>
<dbReference type="InterPro" id="IPR008972">
    <property type="entry name" value="Cupredoxin"/>
</dbReference>
<dbReference type="PROSITE" id="PS51318">
    <property type="entry name" value="TAT"/>
    <property type="match status" value="1"/>
</dbReference>
<dbReference type="NCBIfam" id="TIGR01409">
    <property type="entry name" value="TAT_signal_seq"/>
    <property type="match status" value="1"/>
</dbReference>
<dbReference type="GO" id="GO:0005507">
    <property type="term" value="F:copper ion binding"/>
    <property type="evidence" value="ECO:0007669"/>
    <property type="project" value="InterPro"/>
</dbReference>
<evidence type="ECO:0000259" key="3">
    <source>
        <dbReference type="Pfam" id="PF07732"/>
    </source>
</evidence>
<dbReference type="Gene3D" id="2.60.40.420">
    <property type="entry name" value="Cupredoxins - blue copper proteins"/>
    <property type="match status" value="3"/>
</dbReference>
<dbReference type="Pfam" id="PF10518">
    <property type="entry name" value="TAT_signal"/>
    <property type="match status" value="1"/>
</dbReference>
<dbReference type="PANTHER" id="PTHR48267">
    <property type="entry name" value="CUPREDOXIN SUPERFAMILY PROTEIN"/>
    <property type="match status" value="1"/>
</dbReference>
<sequence length="478" mass="52421">MINRRDLLKLTAAGGALAALPLERGVASLVSEGPAPSRPFTAAMPVPAVLTPAARTTAADVYRVRMSEISTEIIPGLHTTVRTYGGRFPAPTIRAARGRPVIVHQANGLGVGTSVHLHGGHVAPEHDGHPMDVLAPGASRAYHYPNDQPAAALWYHDHAHLLESENVYRGLHAAYLISDLAERSLGLPAGRYEVPLQIRDARIEADGTLTYTRAQDRPHILVNGRERPFFRVEARRYRLRIYNFSVDRLLRLQLADGTTVTQVGTDGGLLPAPVPLTELRMSSGERADVVVDFGRYRPGTSVVLQNANALPTENADVMRFDVVAATGPDQSRVPDRLVELPPVPPATVQRDFVLRFDRPTLKYVINDQLYDPDRVDVRTRRGTSEIWTITNADTPAPPPNFHLNHNFHTHLAQFRVLDRNGVPVGPAEAGLKDVVLVAPGDTVRIALTWTTYTGRYVVHCHQLPHSGEAQMATVEILP</sequence>
<dbReference type="Pfam" id="PF07732">
    <property type="entry name" value="Cu-oxidase_3"/>
    <property type="match status" value="1"/>
</dbReference>
<evidence type="ECO:0000313" key="4">
    <source>
        <dbReference type="EMBL" id="CAA9222792.1"/>
    </source>
</evidence>
<feature type="domain" description="Plastocyanin-like" evidence="2">
    <location>
        <begin position="356"/>
        <end position="474"/>
    </location>
</feature>
<dbReference type="InterPro" id="IPR019546">
    <property type="entry name" value="TAT_signal_bac_arc"/>
</dbReference>
<proteinExistence type="inferred from homology"/>
<accession>A0A6J4HGW1</accession>
<dbReference type="InterPro" id="IPR045087">
    <property type="entry name" value="Cu-oxidase_fam"/>
</dbReference>
<dbReference type="InterPro" id="IPR011706">
    <property type="entry name" value="Cu-oxidase_C"/>
</dbReference>
<dbReference type="AlphaFoldDB" id="A0A6J4HGW1"/>
<evidence type="ECO:0000259" key="2">
    <source>
        <dbReference type="Pfam" id="PF07731"/>
    </source>
</evidence>
<dbReference type="SUPFAM" id="SSF49503">
    <property type="entry name" value="Cupredoxins"/>
    <property type="match status" value="3"/>
</dbReference>
<organism evidence="4">
    <name type="scientific">uncultured Mycobacteriales bacterium</name>
    <dbReference type="NCBI Taxonomy" id="581187"/>
    <lineage>
        <taxon>Bacteria</taxon>
        <taxon>Bacillati</taxon>
        <taxon>Actinomycetota</taxon>
        <taxon>Actinomycetes</taxon>
        <taxon>Mycobacteriales</taxon>
        <taxon>environmental samples</taxon>
    </lineage>
</organism>
<dbReference type="InterPro" id="IPR011707">
    <property type="entry name" value="Cu-oxidase-like_N"/>
</dbReference>
<gene>
    <name evidence="4" type="ORF">AVDCRST_MAG41-590</name>
</gene>
<dbReference type="PANTHER" id="PTHR48267:SF1">
    <property type="entry name" value="BILIRUBIN OXIDASE"/>
    <property type="match status" value="1"/>
</dbReference>
<dbReference type="Pfam" id="PF07731">
    <property type="entry name" value="Cu-oxidase_2"/>
    <property type="match status" value="1"/>
</dbReference>
<comment type="similarity">
    <text evidence="1">Belongs to the multicopper oxidase family.</text>
</comment>
<protein>
    <submittedName>
        <fullName evidence="4">Multicopper oxidase</fullName>
    </submittedName>
</protein>
<feature type="domain" description="Plastocyanin-like" evidence="3">
    <location>
        <begin position="73"/>
        <end position="179"/>
    </location>
</feature>
<evidence type="ECO:0000256" key="1">
    <source>
        <dbReference type="ARBA" id="ARBA00010609"/>
    </source>
</evidence>
<dbReference type="InterPro" id="IPR006311">
    <property type="entry name" value="TAT_signal"/>
</dbReference>
<name>A0A6J4HGW1_9ACTN</name>
<dbReference type="EMBL" id="CADCTP010000058">
    <property type="protein sequence ID" value="CAA9222792.1"/>
    <property type="molecule type" value="Genomic_DNA"/>
</dbReference>